<dbReference type="GeneID" id="113040936"/>
<proteinExistence type="predicted"/>
<name>A0A6P6J6A4_CARAU</name>
<gene>
    <name evidence="4 5" type="primary">LOC113040936</name>
</gene>
<evidence type="ECO:0000256" key="1">
    <source>
        <dbReference type="SAM" id="MobiDB-lite"/>
    </source>
</evidence>
<dbReference type="Pfam" id="PF16064">
    <property type="entry name" value="DUF4806"/>
    <property type="match status" value="1"/>
</dbReference>
<feature type="domain" description="DUF4806" evidence="2">
    <location>
        <begin position="267"/>
        <end position="340"/>
    </location>
</feature>
<feature type="compositionally biased region" description="Polar residues" evidence="1">
    <location>
        <begin position="188"/>
        <end position="201"/>
    </location>
</feature>
<reference evidence="4 5" key="1">
    <citation type="submission" date="2025-04" db="UniProtKB">
        <authorList>
            <consortium name="RefSeq"/>
        </authorList>
    </citation>
    <scope>IDENTIFICATION</scope>
    <source>
        <strain evidence="4 5">Wakin</strain>
        <tissue evidence="4 5">Muscle</tissue>
    </source>
</reference>
<keyword evidence="3" id="KW-1185">Reference proteome</keyword>
<evidence type="ECO:0000259" key="2">
    <source>
        <dbReference type="Pfam" id="PF16064"/>
    </source>
</evidence>
<evidence type="ECO:0000313" key="3">
    <source>
        <dbReference type="Proteomes" id="UP000515129"/>
    </source>
</evidence>
<evidence type="ECO:0000313" key="4">
    <source>
        <dbReference type="RefSeq" id="XP_026054933.1"/>
    </source>
</evidence>
<evidence type="ECO:0000313" key="5">
    <source>
        <dbReference type="RefSeq" id="XP_026054934.1"/>
    </source>
</evidence>
<protein>
    <submittedName>
        <fullName evidence="4 5">Uncharacterized protein LOC113040936 isoform X1</fullName>
    </submittedName>
</protein>
<feature type="region of interest" description="Disordered" evidence="1">
    <location>
        <begin position="129"/>
        <end position="214"/>
    </location>
</feature>
<dbReference type="RefSeq" id="XP_026054933.1">
    <property type="nucleotide sequence ID" value="XM_026199148.1"/>
</dbReference>
<dbReference type="PANTHER" id="PTHR34153">
    <property type="entry name" value="SI:CH211-262H13.3-RELATED-RELATED"/>
    <property type="match status" value="1"/>
</dbReference>
<feature type="compositionally biased region" description="Polar residues" evidence="1">
    <location>
        <begin position="167"/>
        <end position="180"/>
    </location>
</feature>
<feature type="compositionally biased region" description="Polar residues" evidence="1">
    <location>
        <begin position="146"/>
        <end position="159"/>
    </location>
</feature>
<dbReference type="PANTHER" id="PTHR34153:SF2">
    <property type="entry name" value="SI:CH211-262H13.3-RELATED"/>
    <property type="match status" value="1"/>
</dbReference>
<dbReference type="KEGG" id="caua:113040936"/>
<organism evidence="3 4">
    <name type="scientific">Carassius auratus</name>
    <name type="common">Goldfish</name>
    <dbReference type="NCBI Taxonomy" id="7957"/>
    <lineage>
        <taxon>Eukaryota</taxon>
        <taxon>Metazoa</taxon>
        <taxon>Chordata</taxon>
        <taxon>Craniata</taxon>
        <taxon>Vertebrata</taxon>
        <taxon>Euteleostomi</taxon>
        <taxon>Actinopterygii</taxon>
        <taxon>Neopterygii</taxon>
        <taxon>Teleostei</taxon>
        <taxon>Ostariophysi</taxon>
        <taxon>Cypriniformes</taxon>
        <taxon>Cyprinidae</taxon>
        <taxon>Cyprininae</taxon>
        <taxon>Carassius</taxon>
    </lineage>
</organism>
<accession>A0A6P6J6A4</accession>
<dbReference type="Proteomes" id="UP000515129">
    <property type="component" value="Chromosome 23"/>
</dbReference>
<dbReference type="AlphaFoldDB" id="A0A6P6J6A4"/>
<sequence length="387" mass="44380">MYHIVIFETTNEVEVVPHNWVRDNVCMWPPYKYEDRVKAIKSMVKPGPSWTPFKIRIIFTRETYEEARQKLPEAELNTDLTDVDSPPVRRKRHIKRARFFDDSETEDEANFPLPAAPAMQINPIRKCTSRAGNYSQPQAREDAETMNCTSRAGNYSQPQAREDAETMNCTSRAGNYSQPQAREDAETMNCTSRAGNYSQPQAREDAETMNSSSHTGFSEAFSFFIAWIRKILANQEMIKEQMGTLVKLVYDLKKLSTTEDSPTLNTDCFPLSSFQQLQVMEGQLQQEDYKTAVINTLALRGGTTVKESVWRILSFLLSNDMARQMNWRGINGKAAFKDTSLKTIINAAVRRNRLTSTATDQEVENWIKRWLQLSADRDGGRRARQKN</sequence>
<dbReference type="RefSeq" id="XP_026054934.1">
    <property type="nucleotide sequence ID" value="XM_026199149.1"/>
</dbReference>
<dbReference type="InterPro" id="IPR032071">
    <property type="entry name" value="DUF4806"/>
</dbReference>
<dbReference type="OrthoDB" id="8859298at2759"/>